<evidence type="ECO:0000256" key="1">
    <source>
        <dbReference type="ARBA" id="ARBA00002555"/>
    </source>
</evidence>
<evidence type="ECO:0000256" key="4">
    <source>
        <dbReference type="ARBA" id="ARBA00022448"/>
    </source>
</evidence>
<dbReference type="OrthoDB" id="5925at2759"/>
<evidence type="ECO:0000259" key="16">
    <source>
        <dbReference type="PROSITE" id="PS51007"/>
    </source>
</evidence>
<dbReference type="PANTHER" id="PTHR10266:SF3">
    <property type="entry name" value="CYTOCHROME C1, HEME PROTEIN, MITOCHONDRIAL"/>
    <property type="match status" value="1"/>
</dbReference>
<dbReference type="InterPro" id="IPR002326">
    <property type="entry name" value="Cyt_c1"/>
</dbReference>
<dbReference type="Pfam" id="PF02167">
    <property type="entry name" value="Cytochrom_C1"/>
    <property type="match status" value="1"/>
</dbReference>
<feature type="domain" description="Cytochrome c" evidence="16">
    <location>
        <begin position="105"/>
        <end position="271"/>
    </location>
</feature>
<dbReference type="Gene3D" id="1.20.5.100">
    <property type="entry name" value="Cytochrome c1, transmembrane anchor, C-terminal"/>
    <property type="match status" value="1"/>
</dbReference>
<keyword evidence="12 15" id="KW-0408">Iron</keyword>
<keyword evidence="8 15" id="KW-0479">Metal-binding</keyword>
<dbReference type="AlphaFoldDB" id="A0A7R9Q9I8"/>
<dbReference type="InterPro" id="IPR009056">
    <property type="entry name" value="Cyt_c-like_dom"/>
</dbReference>
<evidence type="ECO:0000256" key="9">
    <source>
        <dbReference type="ARBA" id="ARBA00022792"/>
    </source>
</evidence>
<keyword evidence="7" id="KW-0812">Transmembrane</keyword>
<evidence type="ECO:0000256" key="8">
    <source>
        <dbReference type="ARBA" id="ARBA00022723"/>
    </source>
</evidence>
<dbReference type="EMBL" id="CAJPIZ010018170">
    <property type="protein sequence ID" value="CAG2116427.1"/>
    <property type="molecule type" value="Genomic_DNA"/>
</dbReference>
<evidence type="ECO:0000256" key="3">
    <source>
        <dbReference type="ARBA" id="ARBA00006488"/>
    </source>
</evidence>
<comment type="cofactor">
    <cofactor evidence="15">
        <name>heme c</name>
        <dbReference type="ChEBI" id="CHEBI:61717"/>
    </cofactor>
    <text evidence="15">Binds 1 heme c group covalently per subunit.</text>
</comment>
<proteinExistence type="inferred from homology"/>
<dbReference type="FunFam" id="1.10.760.10:FF:000002">
    <property type="entry name" value="Cytochrome c1, heme protein"/>
    <property type="match status" value="1"/>
</dbReference>
<keyword evidence="14" id="KW-0472">Membrane</keyword>
<evidence type="ECO:0000256" key="15">
    <source>
        <dbReference type="PIRSR" id="PIRSR602326-1"/>
    </source>
</evidence>
<dbReference type="GO" id="GO:0046872">
    <property type="term" value="F:metal ion binding"/>
    <property type="evidence" value="ECO:0007669"/>
    <property type="project" value="UniProtKB-KW"/>
</dbReference>
<feature type="binding site" description="covalent" evidence="15">
    <location>
        <position position="121"/>
    </location>
    <ligand>
        <name>heme c</name>
        <dbReference type="ChEBI" id="CHEBI:61717"/>
    </ligand>
</feature>
<keyword evidence="6" id="KW-0679">Respiratory chain</keyword>
<evidence type="ECO:0000256" key="13">
    <source>
        <dbReference type="ARBA" id="ARBA00023128"/>
    </source>
</evidence>
<comment type="subcellular location">
    <subcellularLocation>
        <location evidence="2">Mitochondrion inner membrane</location>
    </subcellularLocation>
</comment>
<evidence type="ECO:0000313" key="18">
    <source>
        <dbReference type="Proteomes" id="UP000759131"/>
    </source>
</evidence>
<dbReference type="Gene3D" id="1.10.760.10">
    <property type="entry name" value="Cytochrome c-like domain"/>
    <property type="match status" value="1"/>
</dbReference>
<protein>
    <recommendedName>
        <fullName evidence="16">Cytochrome c domain-containing protein</fullName>
    </recommendedName>
</protein>
<dbReference type="PROSITE" id="PS51007">
    <property type="entry name" value="CYTC"/>
    <property type="match status" value="1"/>
</dbReference>
<evidence type="ECO:0000256" key="11">
    <source>
        <dbReference type="ARBA" id="ARBA00022989"/>
    </source>
</evidence>
<comment type="similarity">
    <text evidence="3">Belongs to the cytochrome c family.</text>
</comment>
<reference evidence="17" key="1">
    <citation type="submission" date="2020-11" db="EMBL/GenBank/DDBJ databases">
        <authorList>
            <person name="Tran Van P."/>
        </authorList>
    </citation>
    <scope>NUCLEOTIDE SEQUENCE</scope>
</reference>
<keyword evidence="4" id="KW-0813">Transport</keyword>
<name>A0A7R9Q9I8_9ACAR</name>
<dbReference type="Proteomes" id="UP000759131">
    <property type="component" value="Unassembled WGS sequence"/>
</dbReference>
<comment type="function">
    <text evidence="1">Electron carrier protein. The oxidized form of the cytochrome c heme group can accept an electron from the heme group of the cytochrome c1 subunit of cytochrome reductase. Cytochrome c then transfers this electron to the cytochrome oxidase complex, the final protein carrier in the mitochondrial electron-transport chain.</text>
</comment>
<evidence type="ECO:0000256" key="12">
    <source>
        <dbReference type="ARBA" id="ARBA00023004"/>
    </source>
</evidence>
<feature type="binding site" description="covalent" evidence="15">
    <location>
        <position position="122"/>
    </location>
    <ligand>
        <name>heme c</name>
        <dbReference type="ChEBI" id="CHEBI:61717"/>
    </ligand>
</feature>
<feature type="binding site" description="covalent" evidence="15">
    <location>
        <position position="255"/>
    </location>
    <ligand>
        <name>heme c</name>
        <dbReference type="ChEBI" id="CHEBI:61717"/>
    </ligand>
</feature>
<dbReference type="InterPro" id="IPR036909">
    <property type="entry name" value="Cyt_c-like_dom_sf"/>
</dbReference>
<evidence type="ECO:0000256" key="2">
    <source>
        <dbReference type="ARBA" id="ARBA00004273"/>
    </source>
</evidence>
<keyword evidence="11" id="KW-1133">Transmembrane helix</keyword>
<dbReference type="GO" id="GO:0006122">
    <property type="term" value="P:mitochondrial electron transport, ubiquinol to cytochrome c"/>
    <property type="evidence" value="ECO:0007669"/>
    <property type="project" value="TreeGrafter"/>
</dbReference>
<keyword evidence="18" id="KW-1185">Reference proteome</keyword>
<evidence type="ECO:0000256" key="14">
    <source>
        <dbReference type="ARBA" id="ARBA00023136"/>
    </source>
</evidence>
<dbReference type="InterPro" id="IPR021157">
    <property type="entry name" value="Cyt_c1_TM_anchor_C"/>
</dbReference>
<keyword evidence="10" id="KW-0249">Electron transport</keyword>
<dbReference type="GO" id="GO:0020037">
    <property type="term" value="F:heme binding"/>
    <property type="evidence" value="ECO:0007669"/>
    <property type="project" value="InterPro"/>
</dbReference>
<evidence type="ECO:0000256" key="10">
    <source>
        <dbReference type="ARBA" id="ARBA00022982"/>
    </source>
</evidence>
<dbReference type="GO" id="GO:0005743">
    <property type="term" value="C:mitochondrial inner membrane"/>
    <property type="evidence" value="ECO:0007669"/>
    <property type="project" value="UniProtKB-SubCell"/>
</dbReference>
<gene>
    <name evidence="17" type="ORF">OSB1V03_LOCUS16386</name>
</gene>
<evidence type="ECO:0000256" key="5">
    <source>
        <dbReference type="ARBA" id="ARBA00022617"/>
    </source>
</evidence>
<dbReference type="EMBL" id="OC872745">
    <property type="protein sequence ID" value="CAD7635997.1"/>
    <property type="molecule type" value="Genomic_DNA"/>
</dbReference>
<accession>A0A7R9Q9I8</accession>
<sequence length="366" mass="40031">MAVILNTLHARAATRISLRTFRLPGPCKVTRPNALRSLNTNTTATGSSQSSRWRQILYTTGAVAGVGAIGLYYALDQSVKASGLELHPPAYPWSHNGFIKGFDHQSIRRGYEVYKQVCAACHGMKYVSYRELVGVSHTEAEAKQAASEVCIADPMLVEGVIQVLDGPDDTGKMFLRPGKLFDRFPSPYPNEEAARAANNSALPPDLSVIVLARHGGEDYIFSLLTGYMEAPAGVVLADGMHFNPYFVSGSGSIGMAQALFSDMIAYEDGTTATQSQLAKDVVTFLSWAAQPEYDKRKKASIDVSSVAPDGRVGVKGLIDCPVYCPKVLLIMIPMLVLLTFWKRHLWSTIKSRKILFRETIKPPKKS</sequence>
<evidence type="ECO:0000256" key="6">
    <source>
        <dbReference type="ARBA" id="ARBA00022660"/>
    </source>
</evidence>
<dbReference type="PANTHER" id="PTHR10266">
    <property type="entry name" value="CYTOCHROME C1"/>
    <property type="match status" value="1"/>
</dbReference>
<keyword evidence="5 15" id="KW-0349">Heme</keyword>
<keyword evidence="9" id="KW-0999">Mitochondrion inner membrane</keyword>
<dbReference type="GO" id="GO:0009055">
    <property type="term" value="F:electron transfer activity"/>
    <property type="evidence" value="ECO:0007669"/>
    <property type="project" value="InterPro"/>
</dbReference>
<dbReference type="SUPFAM" id="SSF81496">
    <property type="entry name" value="Cytochrome c1 subunit of cytochrome bc1 complex (Ubiquinol-cytochrome c reductase), transmembrane anchor"/>
    <property type="match status" value="1"/>
</dbReference>
<organism evidence="17">
    <name type="scientific">Medioppia subpectinata</name>
    <dbReference type="NCBI Taxonomy" id="1979941"/>
    <lineage>
        <taxon>Eukaryota</taxon>
        <taxon>Metazoa</taxon>
        <taxon>Ecdysozoa</taxon>
        <taxon>Arthropoda</taxon>
        <taxon>Chelicerata</taxon>
        <taxon>Arachnida</taxon>
        <taxon>Acari</taxon>
        <taxon>Acariformes</taxon>
        <taxon>Sarcoptiformes</taxon>
        <taxon>Oribatida</taxon>
        <taxon>Brachypylina</taxon>
        <taxon>Oppioidea</taxon>
        <taxon>Oppiidae</taxon>
        <taxon>Medioppia</taxon>
    </lineage>
</organism>
<dbReference type="SUPFAM" id="SSF46626">
    <property type="entry name" value="Cytochrome c"/>
    <property type="match status" value="1"/>
</dbReference>
<evidence type="ECO:0000256" key="7">
    <source>
        <dbReference type="ARBA" id="ARBA00022692"/>
    </source>
</evidence>
<keyword evidence="13" id="KW-0496">Mitochondrion</keyword>
<evidence type="ECO:0000313" key="17">
    <source>
        <dbReference type="EMBL" id="CAD7635997.1"/>
    </source>
</evidence>
<dbReference type="PRINTS" id="PR00603">
    <property type="entry name" value="CYTOCHROMEC1"/>
</dbReference>
<feature type="binding site" description="covalent" evidence="15">
    <location>
        <position position="118"/>
    </location>
    <ligand>
        <name>heme c</name>
        <dbReference type="ChEBI" id="CHEBI:61717"/>
    </ligand>
</feature>